<dbReference type="OrthoDB" id="8476854at2"/>
<dbReference type="GO" id="GO:0007165">
    <property type="term" value="P:signal transduction"/>
    <property type="evidence" value="ECO:0007669"/>
    <property type="project" value="UniProtKB-KW"/>
</dbReference>
<dbReference type="KEGG" id="fer:FNB15_14820"/>
<name>A0A516H3X3_9PROT</name>
<evidence type="ECO:0000256" key="1">
    <source>
        <dbReference type="ARBA" id="ARBA00004370"/>
    </source>
</evidence>
<dbReference type="Gene3D" id="1.20.58.920">
    <property type="match status" value="2"/>
</dbReference>
<reference evidence="9 10" key="1">
    <citation type="submission" date="2019-07" db="EMBL/GenBank/DDBJ databases">
        <title>Genome sequencing for Ferrovibrio sp. K5.</title>
        <authorList>
            <person name="Park S.-J."/>
        </authorList>
    </citation>
    <scope>NUCLEOTIDE SEQUENCE [LARGE SCALE GENOMIC DNA]</scope>
    <source>
        <strain evidence="9 10">K5</strain>
    </source>
</reference>
<dbReference type="Proteomes" id="UP000317496">
    <property type="component" value="Chromosome"/>
</dbReference>
<gene>
    <name evidence="9" type="ORF">FNB15_14820</name>
</gene>
<dbReference type="Pfam" id="PF00672">
    <property type="entry name" value="HAMP"/>
    <property type="match status" value="1"/>
</dbReference>
<feature type="domain" description="HAMP" evidence="8">
    <location>
        <begin position="457"/>
        <end position="509"/>
    </location>
</feature>
<keyword evidence="2" id="KW-0488">Methylation</keyword>
<dbReference type="InterPro" id="IPR051310">
    <property type="entry name" value="MCP_chemotaxis"/>
</dbReference>
<keyword evidence="6" id="KW-0812">Transmembrane</keyword>
<feature type="transmembrane region" description="Helical" evidence="6">
    <location>
        <begin position="317"/>
        <end position="338"/>
    </location>
</feature>
<dbReference type="SUPFAM" id="SSF158472">
    <property type="entry name" value="HAMP domain-like"/>
    <property type="match status" value="1"/>
</dbReference>
<dbReference type="Gene3D" id="1.10.287.950">
    <property type="entry name" value="Methyl-accepting chemotaxis protein"/>
    <property type="match status" value="1"/>
</dbReference>
<dbReference type="CDD" id="cd11386">
    <property type="entry name" value="MCP_signal"/>
    <property type="match status" value="1"/>
</dbReference>
<dbReference type="Pfam" id="PF00015">
    <property type="entry name" value="MCPsignal"/>
    <property type="match status" value="1"/>
</dbReference>
<keyword evidence="4" id="KW-0807">Transducer</keyword>
<dbReference type="Gene3D" id="6.10.340.10">
    <property type="match status" value="1"/>
</dbReference>
<dbReference type="GO" id="GO:0004888">
    <property type="term" value="F:transmembrane signaling receptor activity"/>
    <property type="evidence" value="ECO:0007669"/>
    <property type="project" value="TreeGrafter"/>
</dbReference>
<dbReference type="EMBL" id="CP041636">
    <property type="protein sequence ID" value="QDO98472.1"/>
    <property type="molecule type" value="Genomic_DNA"/>
</dbReference>
<dbReference type="RefSeq" id="WP_144069453.1">
    <property type="nucleotide sequence ID" value="NZ_CP041636.1"/>
</dbReference>
<evidence type="ECO:0000313" key="10">
    <source>
        <dbReference type="Proteomes" id="UP000317496"/>
    </source>
</evidence>
<feature type="domain" description="Methyl-accepting transducer" evidence="7">
    <location>
        <begin position="514"/>
        <end position="743"/>
    </location>
</feature>
<evidence type="ECO:0000256" key="6">
    <source>
        <dbReference type="SAM" id="Phobius"/>
    </source>
</evidence>
<evidence type="ECO:0000256" key="4">
    <source>
        <dbReference type="PROSITE-ProRule" id="PRU00284"/>
    </source>
</evidence>
<protein>
    <submittedName>
        <fullName evidence="9">HAMP domain-containing protein</fullName>
    </submittedName>
</protein>
<dbReference type="FunFam" id="1.10.287.950:FF:000001">
    <property type="entry name" value="Methyl-accepting chemotaxis sensory transducer"/>
    <property type="match status" value="1"/>
</dbReference>
<dbReference type="InterPro" id="IPR038188">
    <property type="entry name" value="TorS_sensor_sf"/>
</dbReference>
<dbReference type="Pfam" id="PF21689">
    <property type="entry name" value="TorS_sensor_domain"/>
    <property type="match status" value="1"/>
</dbReference>
<dbReference type="PANTHER" id="PTHR43531:SF14">
    <property type="entry name" value="METHYL-ACCEPTING CHEMOTAXIS PROTEIN I-RELATED"/>
    <property type="match status" value="1"/>
</dbReference>
<sequence length="768" mass="80609">MGIRQKLNLAIGVLAALTLISNAVGGLFFGRVQDSYAGITSTNLPAVITALNLASTSAELAAAAPVLANATSDAERDKALNDLKTKQQKLVQSVETVKVAAGAENAEAIAEIEKSVQLLNTMVAQINRSVNARLGYHHDREEMLTRLGTDYIAFQDVMRPALERGLAELRKPDAKPETATAANALISAGNAVSQLVATLSVASQAPNNAEVDKQFAEFVKLNSTALEQIEIAGRQFDVSELKNSINVVLAHGQGTDSLFGSRRNEIRTITTAAFALGKARDAATELSGKVDALVSAATAAADSAAENASGQSRTAQIMLVVITVLCLGIAALIGVLFTGPQIAAPIVRLTTATRRLAERDWAVDLTETGRSDEIGEMARAVEVLKTSGQQNEALQRQVESDRETFENERKAQEALLEQAIGQIVSAATAGDLTRRIDADALQGVMQRLGGGVNDLLGTVERALNDLGSMLGALAQGDLTHRIGGGHRGLFEQLARDANTLAEKLADIVGRLSQTAGNVRDASAEISVGSNDLAQRTEQQAASLQRTAASMEEITATVRHNADNARQASQLAVSARDTADKGGTVVGRAVTAMGQIEDSARKIVDIVGLIDEIAFQTNLLALNASVEAARAGEAGKGFAVVAQEVRGLAQRSADASKEIKALISASNSQVRDGAKLVNEAGVSLTEIVDSVKRVAGIIEEISIASQEQASGLDEINDSVTQMDEMTQRNGALVEETTASAQSLADQAKDLAASITFFRLDQAAEARAAE</sequence>
<dbReference type="SMART" id="SM00283">
    <property type="entry name" value="MA"/>
    <property type="match status" value="1"/>
</dbReference>
<evidence type="ECO:0000256" key="3">
    <source>
        <dbReference type="ARBA" id="ARBA00029447"/>
    </source>
</evidence>
<feature type="coiled-coil region" evidence="5">
    <location>
        <begin position="391"/>
        <end position="422"/>
    </location>
</feature>
<keyword evidence="5" id="KW-0175">Coiled coil</keyword>
<dbReference type="InterPro" id="IPR003660">
    <property type="entry name" value="HAMP_dom"/>
</dbReference>
<dbReference type="AlphaFoldDB" id="A0A516H3X3"/>
<keyword evidence="6" id="KW-0472">Membrane</keyword>
<dbReference type="SUPFAM" id="SSF58104">
    <property type="entry name" value="Methyl-accepting chemotaxis protein (MCP) signaling domain"/>
    <property type="match status" value="1"/>
</dbReference>
<accession>A0A516H3X3</accession>
<dbReference type="SMART" id="SM00304">
    <property type="entry name" value="HAMP"/>
    <property type="match status" value="2"/>
</dbReference>
<dbReference type="GO" id="GO:0006935">
    <property type="term" value="P:chemotaxis"/>
    <property type="evidence" value="ECO:0007669"/>
    <property type="project" value="TreeGrafter"/>
</dbReference>
<evidence type="ECO:0000256" key="5">
    <source>
        <dbReference type="SAM" id="Coils"/>
    </source>
</evidence>
<comment type="subcellular location">
    <subcellularLocation>
        <location evidence="1">Membrane</location>
    </subcellularLocation>
</comment>
<dbReference type="GO" id="GO:0005886">
    <property type="term" value="C:plasma membrane"/>
    <property type="evidence" value="ECO:0007669"/>
    <property type="project" value="TreeGrafter"/>
</dbReference>
<feature type="domain" description="HAMP" evidence="8">
    <location>
        <begin position="341"/>
        <end position="393"/>
    </location>
</feature>
<evidence type="ECO:0000259" key="8">
    <source>
        <dbReference type="PROSITE" id="PS50885"/>
    </source>
</evidence>
<dbReference type="PANTHER" id="PTHR43531">
    <property type="entry name" value="PROTEIN ICFG"/>
    <property type="match status" value="1"/>
</dbReference>
<proteinExistence type="inferred from homology"/>
<organism evidence="9 10">
    <name type="scientific">Ferrovibrio terrae</name>
    <dbReference type="NCBI Taxonomy" id="2594003"/>
    <lineage>
        <taxon>Bacteria</taxon>
        <taxon>Pseudomonadati</taxon>
        <taxon>Pseudomonadota</taxon>
        <taxon>Alphaproteobacteria</taxon>
        <taxon>Rhodospirillales</taxon>
        <taxon>Rhodospirillaceae</taxon>
        <taxon>Ferrovibrio</taxon>
    </lineage>
</organism>
<dbReference type="PROSITE" id="PS50885">
    <property type="entry name" value="HAMP"/>
    <property type="match status" value="2"/>
</dbReference>
<evidence type="ECO:0000256" key="2">
    <source>
        <dbReference type="ARBA" id="ARBA00022481"/>
    </source>
</evidence>
<dbReference type="PROSITE" id="PS50111">
    <property type="entry name" value="CHEMOTAXIS_TRANSDUC_2"/>
    <property type="match status" value="1"/>
</dbReference>
<comment type="similarity">
    <text evidence="3">Belongs to the methyl-accepting chemotaxis (MCP) protein family.</text>
</comment>
<evidence type="ECO:0000313" key="9">
    <source>
        <dbReference type="EMBL" id="QDO98472.1"/>
    </source>
</evidence>
<keyword evidence="10" id="KW-1185">Reference proteome</keyword>
<dbReference type="CDD" id="cd06225">
    <property type="entry name" value="HAMP"/>
    <property type="match status" value="1"/>
</dbReference>
<evidence type="ECO:0000259" key="7">
    <source>
        <dbReference type="PROSITE" id="PS50111"/>
    </source>
</evidence>
<keyword evidence="6" id="KW-1133">Transmembrane helix</keyword>
<dbReference type="InterPro" id="IPR004089">
    <property type="entry name" value="MCPsignal_dom"/>
</dbReference>